<evidence type="ECO:0000313" key="2">
    <source>
        <dbReference type="EMBL" id="KAF0754581.1"/>
    </source>
</evidence>
<accession>A0A6G0YEQ8</accession>
<proteinExistence type="predicted"/>
<dbReference type="SUPFAM" id="SSF53098">
    <property type="entry name" value="Ribonuclease H-like"/>
    <property type="match status" value="1"/>
</dbReference>
<organism evidence="2 3">
    <name type="scientific">Aphis craccivora</name>
    <name type="common">Cowpea aphid</name>
    <dbReference type="NCBI Taxonomy" id="307492"/>
    <lineage>
        <taxon>Eukaryota</taxon>
        <taxon>Metazoa</taxon>
        <taxon>Ecdysozoa</taxon>
        <taxon>Arthropoda</taxon>
        <taxon>Hexapoda</taxon>
        <taxon>Insecta</taxon>
        <taxon>Pterygota</taxon>
        <taxon>Neoptera</taxon>
        <taxon>Paraneoptera</taxon>
        <taxon>Hemiptera</taxon>
        <taxon>Sternorrhyncha</taxon>
        <taxon>Aphidomorpha</taxon>
        <taxon>Aphidoidea</taxon>
        <taxon>Aphididae</taxon>
        <taxon>Aphidini</taxon>
        <taxon>Aphis</taxon>
        <taxon>Aphis</taxon>
    </lineage>
</organism>
<evidence type="ECO:0000313" key="3">
    <source>
        <dbReference type="Proteomes" id="UP000478052"/>
    </source>
</evidence>
<evidence type="ECO:0000259" key="1">
    <source>
        <dbReference type="Pfam" id="PF05699"/>
    </source>
</evidence>
<dbReference type="OrthoDB" id="117690at2759"/>
<gene>
    <name evidence="2" type="ORF">FWK35_00007382</name>
</gene>
<dbReference type="GO" id="GO:0046983">
    <property type="term" value="F:protein dimerization activity"/>
    <property type="evidence" value="ECO:0007669"/>
    <property type="project" value="InterPro"/>
</dbReference>
<dbReference type="InterPro" id="IPR012337">
    <property type="entry name" value="RNaseH-like_sf"/>
</dbReference>
<dbReference type="Proteomes" id="UP000478052">
    <property type="component" value="Unassembled WGS sequence"/>
</dbReference>
<sequence>MNDTLLRNEIHSMLKILKDELHLRFGKNEENLFKKHTFSDENKCKTAIDYLKAKAQSLTIESDIPIHHEIPTVSSSSALWKSFDGTVVNLIGGSNSSVAGIIEFDKYLNEPLISRNENPLVWWAERKNVYPRLYELAKGYFPKQNYSATASSVDVQLEIEASESLTGVTACCLLILHSIVEYVPFTRELYLLSYIVEKDKRYQFDCNIGKFKPRLR</sequence>
<keyword evidence="3" id="KW-1185">Reference proteome</keyword>
<comment type="caution">
    <text evidence="2">The sequence shown here is derived from an EMBL/GenBank/DDBJ whole genome shotgun (WGS) entry which is preliminary data.</text>
</comment>
<dbReference type="Pfam" id="PF05699">
    <property type="entry name" value="Dimer_Tnp_hAT"/>
    <property type="match status" value="1"/>
</dbReference>
<dbReference type="InterPro" id="IPR008906">
    <property type="entry name" value="HATC_C_dom"/>
</dbReference>
<dbReference type="EMBL" id="VUJU01004371">
    <property type="protein sequence ID" value="KAF0754581.1"/>
    <property type="molecule type" value="Genomic_DNA"/>
</dbReference>
<reference evidence="2 3" key="1">
    <citation type="submission" date="2019-08" db="EMBL/GenBank/DDBJ databases">
        <title>Whole genome of Aphis craccivora.</title>
        <authorList>
            <person name="Voronova N.V."/>
            <person name="Shulinski R.S."/>
            <person name="Bandarenka Y.V."/>
            <person name="Zhorov D.G."/>
            <person name="Warner D."/>
        </authorList>
    </citation>
    <scope>NUCLEOTIDE SEQUENCE [LARGE SCALE GENOMIC DNA]</scope>
    <source>
        <strain evidence="2">180601</strain>
        <tissue evidence="2">Whole Body</tissue>
    </source>
</reference>
<name>A0A6G0YEQ8_APHCR</name>
<dbReference type="AlphaFoldDB" id="A0A6G0YEQ8"/>
<protein>
    <submittedName>
        <fullName evidence="2">Zinc finger BED domain-containing protein 1-like</fullName>
    </submittedName>
</protein>
<feature type="domain" description="HAT C-terminal dimerisation" evidence="1">
    <location>
        <begin position="103"/>
        <end position="141"/>
    </location>
</feature>